<name>A0A1D8EX25_9CAUD</name>
<reference evidence="2" key="1">
    <citation type="submission" date="2016-08" db="EMBL/GenBank/DDBJ databases">
        <authorList>
            <person name="Seilhamer J.J."/>
        </authorList>
    </citation>
    <scope>NUCLEOTIDE SEQUENCE [LARGE SCALE GENOMIC DNA]</scope>
</reference>
<evidence type="ECO:0000313" key="1">
    <source>
        <dbReference type="EMBL" id="AOT25789.1"/>
    </source>
</evidence>
<organism evidence="1 2">
    <name type="scientific">Mycobacterium phage Tortellini</name>
    <dbReference type="NCBI Taxonomy" id="1897497"/>
    <lineage>
        <taxon>Viruses</taxon>
        <taxon>Duplodnaviria</taxon>
        <taxon>Heunggongvirae</taxon>
        <taxon>Uroviricota</taxon>
        <taxon>Caudoviricetes</taxon>
        <taxon>Pclasvirinae</taxon>
        <taxon>Tortellinivirus</taxon>
        <taxon>Tortellinivirus tortellini</taxon>
        <taxon>Mycobacterium virus Tortellini</taxon>
    </lineage>
</organism>
<sequence>MSEKVWTQAELADAFRRADEYAEKMYGNDARREAAAYAFVKAELLRSES</sequence>
<accession>A0A1D8EX25</accession>
<dbReference type="Proteomes" id="UP000222614">
    <property type="component" value="Segment"/>
</dbReference>
<protein>
    <submittedName>
        <fullName evidence="1">Uncharacterized protein</fullName>
    </submittedName>
</protein>
<gene>
    <name evidence="1" type="ORF">SEA_TORTELLINI_44</name>
</gene>
<proteinExistence type="predicted"/>
<keyword evidence="2" id="KW-1185">Reference proteome</keyword>
<dbReference type="EMBL" id="KX648391">
    <property type="protein sequence ID" value="AOT25789.1"/>
    <property type="molecule type" value="Genomic_DNA"/>
</dbReference>
<evidence type="ECO:0000313" key="2">
    <source>
        <dbReference type="Proteomes" id="UP000222614"/>
    </source>
</evidence>